<dbReference type="Proteomes" id="UP001148838">
    <property type="component" value="Unassembled WGS sequence"/>
</dbReference>
<sequence>MPSTSAGIEPPTSSIEGQHYTNYAIEGDKFVDKTCRNFVSNILTTFMGLIRLMIQMYTVYTLTHNRTLQKTASYCSYTIYTTRSFLSLNVALQQAYIRPTIQYQYAQSAVFFVVSLNKMLITAQRHFRKEYGRKYTICENDQRVLLNAVRKKSTRLFSIELGVYNVYEVQIMQVLFPDDRPRSTAFAADILERIEQHSDYLKQVCFFSDEAICHIFEKATDTMFEFGDRKSDVLVKTWHENRYQLNVLRITNGAHIEVNA</sequence>
<protein>
    <submittedName>
        <fullName evidence="1">Uncharacterized protein</fullName>
    </submittedName>
</protein>
<gene>
    <name evidence="1" type="ORF">ANN_01442</name>
</gene>
<evidence type="ECO:0000313" key="2">
    <source>
        <dbReference type="Proteomes" id="UP001148838"/>
    </source>
</evidence>
<reference evidence="1 2" key="1">
    <citation type="journal article" date="2022" name="Allergy">
        <title>Genome assembly and annotation of Periplaneta americana reveal a comprehensive cockroach allergen profile.</title>
        <authorList>
            <person name="Wang L."/>
            <person name="Xiong Q."/>
            <person name="Saelim N."/>
            <person name="Wang L."/>
            <person name="Nong W."/>
            <person name="Wan A.T."/>
            <person name="Shi M."/>
            <person name="Liu X."/>
            <person name="Cao Q."/>
            <person name="Hui J.H.L."/>
            <person name="Sookrung N."/>
            <person name="Leung T.F."/>
            <person name="Tungtrongchitr A."/>
            <person name="Tsui S.K.W."/>
        </authorList>
    </citation>
    <scope>NUCLEOTIDE SEQUENCE [LARGE SCALE GENOMIC DNA]</scope>
    <source>
        <strain evidence="1">PWHHKU_190912</strain>
    </source>
</reference>
<dbReference type="EMBL" id="JAJSOF020000003">
    <property type="protein sequence ID" value="KAJ4450035.1"/>
    <property type="molecule type" value="Genomic_DNA"/>
</dbReference>
<accession>A0ABQ8TWK3</accession>
<keyword evidence="2" id="KW-1185">Reference proteome</keyword>
<name>A0ABQ8TWK3_PERAM</name>
<evidence type="ECO:0000313" key="1">
    <source>
        <dbReference type="EMBL" id="KAJ4450035.1"/>
    </source>
</evidence>
<comment type="caution">
    <text evidence="1">The sequence shown here is derived from an EMBL/GenBank/DDBJ whole genome shotgun (WGS) entry which is preliminary data.</text>
</comment>
<organism evidence="1 2">
    <name type="scientific">Periplaneta americana</name>
    <name type="common">American cockroach</name>
    <name type="synonym">Blatta americana</name>
    <dbReference type="NCBI Taxonomy" id="6978"/>
    <lineage>
        <taxon>Eukaryota</taxon>
        <taxon>Metazoa</taxon>
        <taxon>Ecdysozoa</taxon>
        <taxon>Arthropoda</taxon>
        <taxon>Hexapoda</taxon>
        <taxon>Insecta</taxon>
        <taxon>Pterygota</taxon>
        <taxon>Neoptera</taxon>
        <taxon>Polyneoptera</taxon>
        <taxon>Dictyoptera</taxon>
        <taxon>Blattodea</taxon>
        <taxon>Blattoidea</taxon>
        <taxon>Blattidae</taxon>
        <taxon>Blattinae</taxon>
        <taxon>Periplaneta</taxon>
    </lineage>
</organism>
<proteinExistence type="predicted"/>